<feature type="chain" id="PRO_5012862093" evidence="5">
    <location>
        <begin position="24"/>
        <end position="377"/>
    </location>
</feature>
<reference evidence="8" key="1">
    <citation type="submission" date="2016-11" db="EMBL/GenBank/DDBJ databases">
        <authorList>
            <person name="Varghese N."/>
            <person name="Submissions S."/>
        </authorList>
    </citation>
    <scope>NUCLEOTIDE SEQUENCE [LARGE SCALE GENOMIC DNA]</scope>
    <source>
        <strain evidence="8">GAS401</strain>
    </source>
</reference>
<dbReference type="EMBL" id="LT670849">
    <property type="protein sequence ID" value="SHN84820.1"/>
    <property type="molecule type" value="Genomic_DNA"/>
</dbReference>
<name>A0A1M7UPD7_9BRAD</name>
<dbReference type="AlphaFoldDB" id="A0A1M7UPD7"/>
<keyword evidence="8" id="KW-1185">Reference proteome</keyword>
<dbReference type="SUPFAM" id="SSF53822">
    <property type="entry name" value="Periplasmic binding protein-like I"/>
    <property type="match status" value="1"/>
</dbReference>
<evidence type="ECO:0000313" key="7">
    <source>
        <dbReference type="EMBL" id="SHN84820.1"/>
    </source>
</evidence>
<organism evidence="7 8">
    <name type="scientific">Bradyrhizobium erythrophlei</name>
    <dbReference type="NCBI Taxonomy" id="1437360"/>
    <lineage>
        <taxon>Bacteria</taxon>
        <taxon>Pseudomonadati</taxon>
        <taxon>Pseudomonadota</taxon>
        <taxon>Alphaproteobacteria</taxon>
        <taxon>Hyphomicrobiales</taxon>
        <taxon>Nitrobacteraceae</taxon>
        <taxon>Bradyrhizobium</taxon>
    </lineage>
</organism>
<dbReference type="Gene3D" id="3.40.50.2300">
    <property type="match status" value="2"/>
</dbReference>
<dbReference type="Pfam" id="PF13458">
    <property type="entry name" value="Peripla_BP_6"/>
    <property type="match status" value="1"/>
</dbReference>
<dbReference type="PANTHER" id="PTHR30483">
    <property type="entry name" value="LEUCINE-SPECIFIC-BINDING PROTEIN"/>
    <property type="match status" value="1"/>
</dbReference>
<dbReference type="InterPro" id="IPR000709">
    <property type="entry name" value="Leu_Ile_Val-bd"/>
</dbReference>
<gene>
    <name evidence="7" type="ORF">SAMN05444170_6073</name>
</gene>
<dbReference type="CDD" id="cd19980">
    <property type="entry name" value="PBP1_ABC_ligand_binding-like"/>
    <property type="match status" value="1"/>
</dbReference>
<dbReference type="Proteomes" id="UP000184096">
    <property type="component" value="Chromosome I"/>
</dbReference>
<evidence type="ECO:0000256" key="1">
    <source>
        <dbReference type="ARBA" id="ARBA00010062"/>
    </source>
</evidence>
<evidence type="ECO:0000313" key="8">
    <source>
        <dbReference type="Proteomes" id="UP000184096"/>
    </source>
</evidence>
<keyword evidence="2" id="KW-0813">Transport</keyword>
<dbReference type="InterPro" id="IPR028081">
    <property type="entry name" value="Leu-bd"/>
</dbReference>
<accession>A0A1M7UPD7</accession>
<keyword evidence="4" id="KW-0029">Amino-acid transport</keyword>
<evidence type="ECO:0000256" key="3">
    <source>
        <dbReference type="ARBA" id="ARBA00022729"/>
    </source>
</evidence>
<evidence type="ECO:0000256" key="2">
    <source>
        <dbReference type="ARBA" id="ARBA00022448"/>
    </source>
</evidence>
<feature type="signal peptide" evidence="5">
    <location>
        <begin position="1"/>
        <end position="23"/>
    </location>
</feature>
<dbReference type="InterPro" id="IPR051010">
    <property type="entry name" value="BCAA_transport"/>
</dbReference>
<protein>
    <submittedName>
        <fullName evidence="7">Amino acid/amide ABC transporter substrate-binding protein, HAAT family</fullName>
    </submittedName>
</protein>
<comment type="similarity">
    <text evidence="1">Belongs to the leucine-binding protein family.</text>
</comment>
<sequence length="377" mass="40219">MFSFRCLVPATIAAVALTSPAFAADKIPLGLVAPTSGSVALDGQQQVAGANFAVDEFNKAGGLGGKQVELFVEDGECKPASSTAAAEKLITRNEVVALAAAFCSSATKAVQPIAEKYQVPVVNGISSDPSLTDPLRPWFFRTKIHNVTRGKYYAKFIAEDIKLKKLAAIAVDDDFGRSAVTAFTPVLKQYGAEFALVRYFKHGEVNFISLLNAAKETGADGLFLVGEAQDGALIMKQYYQLGLKLPVVALGSFNTPQFFDAAGSAAEGVYNAEVWGEGVDNAAAKQFVSAWQEKNKGYPGLYALSGYVELRTLLEAMKKAGSTNRTKLKEALEGLSWDSPIGTIKFDAKHQALTLMFVTRNEGGKGVVVATFDTSKD</sequence>
<dbReference type="RefSeq" id="WP_172806113.1">
    <property type="nucleotide sequence ID" value="NZ_LT670849.1"/>
</dbReference>
<proteinExistence type="inferred from homology"/>
<evidence type="ECO:0000256" key="5">
    <source>
        <dbReference type="SAM" id="SignalP"/>
    </source>
</evidence>
<evidence type="ECO:0000259" key="6">
    <source>
        <dbReference type="Pfam" id="PF13458"/>
    </source>
</evidence>
<dbReference type="PRINTS" id="PR00337">
    <property type="entry name" value="LEUILEVALBP"/>
</dbReference>
<feature type="domain" description="Leucine-binding protein" evidence="6">
    <location>
        <begin position="27"/>
        <end position="363"/>
    </location>
</feature>
<evidence type="ECO:0000256" key="4">
    <source>
        <dbReference type="ARBA" id="ARBA00022970"/>
    </source>
</evidence>
<dbReference type="PANTHER" id="PTHR30483:SF6">
    <property type="entry name" value="PERIPLASMIC BINDING PROTEIN OF ABC TRANSPORTER FOR NATURAL AMINO ACIDS"/>
    <property type="match status" value="1"/>
</dbReference>
<keyword evidence="3 5" id="KW-0732">Signal</keyword>
<dbReference type="GO" id="GO:0006865">
    <property type="term" value="P:amino acid transport"/>
    <property type="evidence" value="ECO:0007669"/>
    <property type="project" value="UniProtKB-KW"/>
</dbReference>
<dbReference type="InterPro" id="IPR028082">
    <property type="entry name" value="Peripla_BP_I"/>
</dbReference>